<evidence type="ECO:0000256" key="3">
    <source>
        <dbReference type="ARBA" id="ARBA00022692"/>
    </source>
</evidence>
<dbReference type="EMBL" id="FUKM01000046">
    <property type="protein sequence ID" value="SJN13394.1"/>
    <property type="molecule type" value="Genomic_DNA"/>
</dbReference>
<dbReference type="SUPFAM" id="SSF103473">
    <property type="entry name" value="MFS general substrate transporter"/>
    <property type="match status" value="1"/>
</dbReference>
<name>A0A1R4I1C6_9GAMM</name>
<dbReference type="GO" id="GO:0022857">
    <property type="term" value="F:transmembrane transporter activity"/>
    <property type="evidence" value="ECO:0007669"/>
    <property type="project" value="InterPro"/>
</dbReference>
<dbReference type="CDD" id="cd17324">
    <property type="entry name" value="MFS_NepI_like"/>
    <property type="match status" value="1"/>
</dbReference>
<accession>A0A1R4I1C6</accession>
<dbReference type="InterPro" id="IPR050189">
    <property type="entry name" value="MFS_Efflux_Transporters"/>
</dbReference>
<dbReference type="InterPro" id="IPR011701">
    <property type="entry name" value="MFS"/>
</dbReference>
<evidence type="ECO:0000259" key="7">
    <source>
        <dbReference type="PROSITE" id="PS50850"/>
    </source>
</evidence>
<feature type="transmembrane region" description="Helical" evidence="6">
    <location>
        <begin position="7"/>
        <end position="25"/>
    </location>
</feature>
<evidence type="ECO:0000256" key="2">
    <source>
        <dbReference type="ARBA" id="ARBA00022475"/>
    </source>
</evidence>
<feature type="transmembrane region" description="Helical" evidence="6">
    <location>
        <begin position="248"/>
        <end position="266"/>
    </location>
</feature>
<dbReference type="RefSeq" id="WP_087108684.1">
    <property type="nucleotide sequence ID" value="NZ_FUKM01000046.1"/>
</dbReference>
<comment type="subcellular location">
    <subcellularLocation>
        <location evidence="1">Cell membrane</location>
        <topology evidence="1">Multi-pass membrane protein</topology>
    </subcellularLocation>
</comment>
<dbReference type="PANTHER" id="PTHR43124">
    <property type="entry name" value="PURINE EFFLUX PUMP PBUE"/>
    <property type="match status" value="1"/>
</dbReference>
<feature type="transmembrane region" description="Helical" evidence="6">
    <location>
        <begin position="206"/>
        <end position="228"/>
    </location>
</feature>
<feature type="transmembrane region" description="Helical" evidence="6">
    <location>
        <begin position="45"/>
        <end position="69"/>
    </location>
</feature>
<feature type="transmembrane region" description="Helical" evidence="6">
    <location>
        <begin position="106"/>
        <end position="123"/>
    </location>
</feature>
<dbReference type="Proteomes" id="UP000196331">
    <property type="component" value="Unassembled WGS sequence"/>
</dbReference>
<dbReference type="PANTHER" id="PTHR43124:SF3">
    <property type="entry name" value="CHLORAMPHENICOL EFFLUX PUMP RV0191"/>
    <property type="match status" value="1"/>
</dbReference>
<keyword evidence="2" id="KW-1003">Cell membrane</keyword>
<gene>
    <name evidence="8" type="ORF">CZ787_10090</name>
</gene>
<feature type="transmembrane region" description="Helical" evidence="6">
    <location>
        <begin position="135"/>
        <end position="157"/>
    </location>
</feature>
<protein>
    <submittedName>
        <fullName evidence="8">Integral membrane transport protein</fullName>
    </submittedName>
</protein>
<dbReference type="OrthoDB" id="9788453at2"/>
<feature type="transmembrane region" description="Helical" evidence="6">
    <location>
        <begin position="76"/>
        <end position="100"/>
    </location>
</feature>
<feature type="transmembrane region" description="Helical" evidence="6">
    <location>
        <begin position="163"/>
        <end position="185"/>
    </location>
</feature>
<comment type="caution">
    <text evidence="8">The sequence shown here is derived from an EMBL/GenBank/DDBJ whole genome shotgun (WGS) entry which is preliminary data.</text>
</comment>
<keyword evidence="4 6" id="KW-1133">Transmembrane helix</keyword>
<sequence>MEKEQAPRWWAVVAVMIGIFLLVTAEQLPIGLLSQVASSMDVTPGVAGLMVTVPGVVAAFSAPLLPVAVGRLDRRIMLTLLMVVMVIGSVLSALASSFILLLAARVLVGVSIGGYWAVAGSIAPRLVPSDKVPKAMTIIFGGVAAASVLGVPLGTLLGDLSNWRVAFAALGGFSLLTALALWCWLPPLPPREPVRLKVLAQQFTNRGVRVAVLVTGFVVVGHFAAYTFISPILQEISGVAQSHVGSLLLLYGAAGILGNIAAGMFAGRHPYRAVLAIPSLLLLVVASFPLLGVEPVSGVLLLMAWGAAFGSVSVSIQTWILRTAPNTEAATALMAFVFNLSIGLGAMVGGRVVDATSLPITMWAASGLFLLGALLVWRTPATIVGEKHR</sequence>
<evidence type="ECO:0000313" key="9">
    <source>
        <dbReference type="Proteomes" id="UP000196331"/>
    </source>
</evidence>
<evidence type="ECO:0000313" key="8">
    <source>
        <dbReference type="EMBL" id="SJN13394.1"/>
    </source>
</evidence>
<dbReference type="InterPro" id="IPR036259">
    <property type="entry name" value="MFS_trans_sf"/>
</dbReference>
<dbReference type="AlphaFoldDB" id="A0A1R4I1C6"/>
<evidence type="ECO:0000256" key="5">
    <source>
        <dbReference type="ARBA" id="ARBA00023136"/>
    </source>
</evidence>
<keyword evidence="5 6" id="KW-0472">Membrane</keyword>
<evidence type="ECO:0000256" key="6">
    <source>
        <dbReference type="SAM" id="Phobius"/>
    </source>
</evidence>
<dbReference type="InterPro" id="IPR020846">
    <property type="entry name" value="MFS_dom"/>
</dbReference>
<evidence type="ECO:0000256" key="1">
    <source>
        <dbReference type="ARBA" id="ARBA00004651"/>
    </source>
</evidence>
<keyword evidence="3 6" id="KW-0812">Transmembrane</keyword>
<reference evidence="8 9" key="1">
    <citation type="submission" date="2017-02" db="EMBL/GenBank/DDBJ databases">
        <authorList>
            <person name="Dridi B."/>
        </authorList>
    </citation>
    <scope>NUCLEOTIDE SEQUENCE [LARGE SCALE GENOMIC DNA]</scope>
    <source>
        <strain evidence="8 9">JB380</strain>
    </source>
</reference>
<feature type="transmembrane region" description="Helical" evidence="6">
    <location>
        <begin position="333"/>
        <end position="352"/>
    </location>
</feature>
<feature type="domain" description="Major facilitator superfamily (MFS) profile" evidence="7">
    <location>
        <begin position="11"/>
        <end position="384"/>
    </location>
</feature>
<evidence type="ECO:0000256" key="4">
    <source>
        <dbReference type="ARBA" id="ARBA00022989"/>
    </source>
</evidence>
<organism evidence="8 9">
    <name type="scientific">Halomonas citrativorans</name>
    <dbReference type="NCBI Taxonomy" id="2742612"/>
    <lineage>
        <taxon>Bacteria</taxon>
        <taxon>Pseudomonadati</taxon>
        <taxon>Pseudomonadota</taxon>
        <taxon>Gammaproteobacteria</taxon>
        <taxon>Oceanospirillales</taxon>
        <taxon>Halomonadaceae</taxon>
        <taxon>Halomonas</taxon>
    </lineage>
</organism>
<dbReference type="PROSITE" id="PS50850">
    <property type="entry name" value="MFS"/>
    <property type="match status" value="1"/>
</dbReference>
<feature type="transmembrane region" description="Helical" evidence="6">
    <location>
        <begin position="358"/>
        <end position="377"/>
    </location>
</feature>
<proteinExistence type="predicted"/>
<dbReference type="GO" id="GO:0005886">
    <property type="term" value="C:plasma membrane"/>
    <property type="evidence" value="ECO:0007669"/>
    <property type="project" value="UniProtKB-SubCell"/>
</dbReference>
<feature type="transmembrane region" description="Helical" evidence="6">
    <location>
        <begin position="299"/>
        <end position="321"/>
    </location>
</feature>
<dbReference type="Pfam" id="PF07690">
    <property type="entry name" value="MFS_1"/>
    <property type="match status" value="1"/>
</dbReference>
<feature type="transmembrane region" description="Helical" evidence="6">
    <location>
        <begin position="273"/>
        <end position="293"/>
    </location>
</feature>
<dbReference type="Gene3D" id="1.20.1250.20">
    <property type="entry name" value="MFS general substrate transporter like domains"/>
    <property type="match status" value="2"/>
</dbReference>